<evidence type="ECO:0000313" key="1">
    <source>
        <dbReference type="Proteomes" id="UP000887580"/>
    </source>
</evidence>
<reference evidence="2" key="1">
    <citation type="submission" date="2022-11" db="UniProtKB">
        <authorList>
            <consortium name="WormBaseParasite"/>
        </authorList>
    </citation>
    <scope>IDENTIFICATION</scope>
</reference>
<proteinExistence type="predicted"/>
<protein>
    <submittedName>
        <fullName evidence="2">Uncharacterized protein</fullName>
    </submittedName>
</protein>
<evidence type="ECO:0000313" key="2">
    <source>
        <dbReference type="WBParaSite" id="PS1159_v2.g15810.t1"/>
    </source>
</evidence>
<accession>A0AC35FDN3</accession>
<sequence length="74" mass="8789">MPEKRRLHPRKAAGAKITHSQYEEVVTRNDKIYSFGDGSLEWFDFKIIKEFLLFLRKVMSYEFTLNKSECSKQA</sequence>
<organism evidence="1 2">
    <name type="scientific">Panagrolaimus sp. PS1159</name>
    <dbReference type="NCBI Taxonomy" id="55785"/>
    <lineage>
        <taxon>Eukaryota</taxon>
        <taxon>Metazoa</taxon>
        <taxon>Ecdysozoa</taxon>
        <taxon>Nematoda</taxon>
        <taxon>Chromadorea</taxon>
        <taxon>Rhabditida</taxon>
        <taxon>Tylenchina</taxon>
        <taxon>Panagrolaimomorpha</taxon>
        <taxon>Panagrolaimoidea</taxon>
        <taxon>Panagrolaimidae</taxon>
        <taxon>Panagrolaimus</taxon>
    </lineage>
</organism>
<dbReference type="Proteomes" id="UP000887580">
    <property type="component" value="Unplaced"/>
</dbReference>
<dbReference type="WBParaSite" id="PS1159_v2.g15810.t1">
    <property type="protein sequence ID" value="PS1159_v2.g15810.t1"/>
    <property type="gene ID" value="PS1159_v2.g15810"/>
</dbReference>
<name>A0AC35FDN3_9BILA</name>